<accession>A0A2T3QNR8</accession>
<organism evidence="1 2">
    <name type="scientific">Photobacterium damselae</name>
    <dbReference type="NCBI Taxonomy" id="38293"/>
    <lineage>
        <taxon>Bacteria</taxon>
        <taxon>Pseudomonadati</taxon>
        <taxon>Pseudomonadota</taxon>
        <taxon>Gammaproteobacteria</taxon>
        <taxon>Vibrionales</taxon>
        <taxon>Vibrionaceae</taxon>
        <taxon>Photobacterium</taxon>
    </lineage>
</organism>
<sequence>MKCLSHQSLILFSVGLLTTTQIQASSSLEQDPNLYRHYYAAHEIQTYQSDTKQWSTEQASDCLSLTQGPNHTVQFSLVLFATNSHVCAMEGSGIWVGDTIRYLPTPEVREEAPNCELEINVTQDDISLSDIGGACREFYCGIKANIDQARFIRTHPTEQECRLVSD</sequence>
<evidence type="ECO:0000313" key="2">
    <source>
        <dbReference type="Proteomes" id="UP000251647"/>
    </source>
</evidence>
<dbReference type="RefSeq" id="WP_036763634.1">
    <property type="nucleotide sequence ID" value="NZ_PYOG01000002.1"/>
</dbReference>
<dbReference type="AlphaFoldDB" id="A0A2T3QNR8"/>
<gene>
    <name evidence="1" type="ORF">NCTC11647_01618</name>
</gene>
<name>A0A2T3QNR8_PHODM</name>
<proteinExistence type="predicted"/>
<evidence type="ECO:0000313" key="1">
    <source>
        <dbReference type="EMBL" id="SPY28527.1"/>
    </source>
</evidence>
<dbReference type="Proteomes" id="UP000251647">
    <property type="component" value="Unassembled WGS sequence"/>
</dbReference>
<protein>
    <submittedName>
        <fullName evidence="1">Uncharacterized protein</fullName>
    </submittedName>
</protein>
<reference evidence="1 2" key="1">
    <citation type="submission" date="2018-06" db="EMBL/GenBank/DDBJ databases">
        <authorList>
            <consortium name="Pathogen Informatics"/>
            <person name="Doyle S."/>
        </authorList>
    </citation>
    <scope>NUCLEOTIDE SEQUENCE [LARGE SCALE GENOMIC DNA]</scope>
    <source>
        <strain evidence="1 2">NCTC11647</strain>
    </source>
</reference>
<dbReference type="OrthoDB" id="6950762at2"/>
<dbReference type="EMBL" id="UATL01000001">
    <property type="protein sequence ID" value="SPY28527.1"/>
    <property type="molecule type" value="Genomic_DNA"/>
</dbReference>